<feature type="transmembrane region" description="Helical" evidence="1">
    <location>
        <begin position="169"/>
        <end position="192"/>
    </location>
</feature>
<accession>A0A834GY70</accession>
<dbReference type="PANTHER" id="PTHR24177">
    <property type="entry name" value="CASKIN"/>
    <property type="match status" value="1"/>
</dbReference>
<feature type="transmembrane region" description="Helical" evidence="1">
    <location>
        <begin position="92"/>
        <end position="113"/>
    </location>
</feature>
<evidence type="ECO:0000259" key="2">
    <source>
        <dbReference type="Pfam" id="PF13962"/>
    </source>
</evidence>
<comment type="caution">
    <text evidence="3">The sequence shown here is derived from an EMBL/GenBank/DDBJ whole genome shotgun (WGS) entry which is preliminary data.</text>
</comment>
<evidence type="ECO:0000313" key="4">
    <source>
        <dbReference type="Proteomes" id="UP000626092"/>
    </source>
</evidence>
<dbReference type="PANTHER" id="PTHR24177:SF343">
    <property type="entry name" value="PROTEIN ACCELERATED CELL DEATH 6-LIKE"/>
    <property type="match status" value="1"/>
</dbReference>
<sequence>MMQHVGYNSPPHLWNLRNSDGETAKDVFVKEHSEIREKAEKAVKDMNNGLMLIVTLIGTVIYAALFTPPGGYRQSENDPSYGLPVFHTDDMRMYYVHLYWGLLAAFVAFATMFSIQSCPFRSNDFYLDLPLRLLVAMTSLMLSVVFITLASRQIYIIERQNDFPLGEHITHACLLAATFILGSIDGSFLLLLRIHFFMANFNLFL</sequence>
<dbReference type="AlphaFoldDB" id="A0A834GY70"/>
<feature type="transmembrane region" description="Helical" evidence="1">
    <location>
        <begin position="50"/>
        <end position="72"/>
    </location>
</feature>
<keyword evidence="1" id="KW-0812">Transmembrane</keyword>
<dbReference type="Pfam" id="PF13962">
    <property type="entry name" value="PGG"/>
    <property type="match status" value="1"/>
</dbReference>
<evidence type="ECO:0000256" key="1">
    <source>
        <dbReference type="SAM" id="Phobius"/>
    </source>
</evidence>
<name>A0A834GY70_RHOSS</name>
<evidence type="ECO:0000313" key="3">
    <source>
        <dbReference type="EMBL" id="KAF7141742.1"/>
    </source>
</evidence>
<reference evidence="3" key="1">
    <citation type="submission" date="2019-11" db="EMBL/GenBank/DDBJ databases">
        <authorList>
            <person name="Liu Y."/>
            <person name="Hou J."/>
            <person name="Li T.-Q."/>
            <person name="Guan C.-H."/>
            <person name="Wu X."/>
            <person name="Wu H.-Z."/>
            <person name="Ling F."/>
            <person name="Zhang R."/>
            <person name="Shi X.-G."/>
            <person name="Ren J.-P."/>
            <person name="Chen E.-F."/>
            <person name="Sun J.-M."/>
        </authorList>
    </citation>
    <scope>NUCLEOTIDE SEQUENCE</scope>
    <source>
        <strain evidence="3">Adult_tree_wgs_1</strain>
        <tissue evidence="3">Leaves</tissue>
    </source>
</reference>
<keyword evidence="1" id="KW-0472">Membrane</keyword>
<gene>
    <name evidence="3" type="ORF">RHSIM_Rhsim06G0043000</name>
</gene>
<dbReference type="InterPro" id="IPR026961">
    <property type="entry name" value="PGG_dom"/>
</dbReference>
<organism evidence="3 4">
    <name type="scientific">Rhododendron simsii</name>
    <name type="common">Sims's rhododendron</name>
    <dbReference type="NCBI Taxonomy" id="118357"/>
    <lineage>
        <taxon>Eukaryota</taxon>
        <taxon>Viridiplantae</taxon>
        <taxon>Streptophyta</taxon>
        <taxon>Embryophyta</taxon>
        <taxon>Tracheophyta</taxon>
        <taxon>Spermatophyta</taxon>
        <taxon>Magnoliopsida</taxon>
        <taxon>eudicotyledons</taxon>
        <taxon>Gunneridae</taxon>
        <taxon>Pentapetalae</taxon>
        <taxon>asterids</taxon>
        <taxon>Ericales</taxon>
        <taxon>Ericaceae</taxon>
        <taxon>Ericoideae</taxon>
        <taxon>Rhodoreae</taxon>
        <taxon>Rhododendron</taxon>
    </lineage>
</organism>
<dbReference type="OrthoDB" id="1923662at2759"/>
<feature type="domain" description="PGG" evidence="2">
    <location>
        <begin position="41"/>
        <end position="150"/>
    </location>
</feature>
<keyword evidence="1" id="KW-1133">Transmembrane helix</keyword>
<feature type="transmembrane region" description="Helical" evidence="1">
    <location>
        <begin position="133"/>
        <end position="157"/>
    </location>
</feature>
<dbReference type="EMBL" id="WJXA01000006">
    <property type="protein sequence ID" value="KAF7141742.1"/>
    <property type="molecule type" value="Genomic_DNA"/>
</dbReference>
<dbReference type="Proteomes" id="UP000626092">
    <property type="component" value="Unassembled WGS sequence"/>
</dbReference>
<dbReference type="GO" id="GO:0016020">
    <property type="term" value="C:membrane"/>
    <property type="evidence" value="ECO:0007669"/>
    <property type="project" value="TreeGrafter"/>
</dbReference>
<proteinExistence type="predicted"/>
<protein>
    <recommendedName>
        <fullName evidence="2">PGG domain-containing protein</fullName>
    </recommendedName>
</protein>
<keyword evidence="4" id="KW-1185">Reference proteome</keyword>